<dbReference type="RefSeq" id="XP_037218040.1">
    <property type="nucleotide sequence ID" value="XM_037364798.1"/>
</dbReference>
<dbReference type="Gene3D" id="3.30.710.10">
    <property type="entry name" value="Potassium Channel Kv1.1, Chain A"/>
    <property type="match status" value="1"/>
</dbReference>
<feature type="compositionally biased region" description="Low complexity" evidence="1">
    <location>
        <begin position="14"/>
        <end position="25"/>
    </location>
</feature>
<feature type="compositionally biased region" description="Polar residues" evidence="1">
    <location>
        <begin position="1"/>
        <end position="13"/>
    </location>
</feature>
<evidence type="ECO:0000313" key="3">
    <source>
        <dbReference type="Proteomes" id="UP000636479"/>
    </source>
</evidence>
<proteinExistence type="predicted"/>
<accession>A0A8H6VYN4</accession>
<reference evidence="2" key="1">
    <citation type="submission" date="2020-05" db="EMBL/GenBank/DDBJ databases">
        <title>Mycena genomes resolve the evolution of fungal bioluminescence.</title>
        <authorList>
            <person name="Tsai I.J."/>
        </authorList>
    </citation>
    <scope>NUCLEOTIDE SEQUENCE</scope>
    <source>
        <strain evidence="2">171206Taipei</strain>
    </source>
</reference>
<dbReference type="InterPro" id="IPR011333">
    <property type="entry name" value="SKP1/BTB/POZ_sf"/>
</dbReference>
<evidence type="ECO:0000313" key="2">
    <source>
        <dbReference type="EMBL" id="KAF7298652.1"/>
    </source>
</evidence>
<dbReference type="GeneID" id="59347314"/>
<dbReference type="OrthoDB" id="3157337at2759"/>
<dbReference type="Proteomes" id="UP000636479">
    <property type="component" value="Unassembled WGS sequence"/>
</dbReference>
<sequence>MDPEQPSDTTTGMSPISSPVPSSVIESLTKNDEPAPVQDAKYFFEDGDCVFLASGVLFKLHKFNLCRDRNSMFANMFTDAGGVAAAQTEQEVIRLDDAAEDFRALCWAIYATGEYIKTCAEGELEYMMGLADRCSTSAPSLLQMLEVGWFERIHQGAVTYNHALTVAEFYDRREFQGKIYLELREKLRSGPPIATLHGLSKLDLTHQRRDRLVLGMALLSNIFNHATSSEHILPIEACANHQQCQAHWNRYCRSNDNDEPLKRLNRVKDALQGSSPLCLVPHLTSIGITAHTQVADFFLGPPPVEL</sequence>
<feature type="region of interest" description="Disordered" evidence="1">
    <location>
        <begin position="1"/>
        <end position="26"/>
    </location>
</feature>
<keyword evidence="3" id="KW-1185">Reference proteome</keyword>
<protein>
    <submittedName>
        <fullName evidence="2">BTB domain-containing protein</fullName>
    </submittedName>
</protein>
<dbReference type="AlphaFoldDB" id="A0A8H6VYN4"/>
<organism evidence="2 3">
    <name type="scientific">Mycena indigotica</name>
    <dbReference type="NCBI Taxonomy" id="2126181"/>
    <lineage>
        <taxon>Eukaryota</taxon>
        <taxon>Fungi</taxon>
        <taxon>Dikarya</taxon>
        <taxon>Basidiomycota</taxon>
        <taxon>Agaricomycotina</taxon>
        <taxon>Agaricomycetes</taxon>
        <taxon>Agaricomycetidae</taxon>
        <taxon>Agaricales</taxon>
        <taxon>Marasmiineae</taxon>
        <taxon>Mycenaceae</taxon>
        <taxon>Mycena</taxon>
    </lineage>
</organism>
<comment type="caution">
    <text evidence="2">The sequence shown here is derived from an EMBL/GenBank/DDBJ whole genome shotgun (WGS) entry which is preliminary data.</text>
</comment>
<dbReference type="EMBL" id="JACAZF010000007">
    <property type="protein sequence ID" value="KAF7298652.1"/>
    <property type="molecule type" value="Genomic_DNA"/>
</dbReference>
<evidence type="ECO:0000256" key="1">
    <source>
        <dbReference type="SAM" id="MobiDB-lite"/>
    </source>
</evidence>
<name>A0A8H6VYN4_9AGAR</name>
<gene>
    <name evidence="2" type="ORF">MIND_00812400</name>
</gene>